<evidence type="ECO:0000259" key="1">
    <source>
        <dbReference type="Pfam" id="PF00501"/>
    </source>
</evidence>
<evidence type="ECO:0000259" key="2">
    <source>
        <dbReference type="Pfam" id="PF13193"/>
    </source>
</evidence>
<evidence type="ECO:0000313" key="4">
    <source>
        <dbReference type="Proteomes" id="UP000017837"/>
    </source>
</evidence>
<proteinExistence type="predicted"/>
<dbReference type="PROSITE" id="PS00455">
    <property type="entry name" value="AMP_BINDING"/>
    <property type="match status" value="1"/>
</dbReference>
<dbReference type="InterPro" id="IPR042099">
    <property type="entry name" value="ANL_N_sf"/>
</dbReference>
<name>V4Q0G5_9CAUL</name>
<dbReference type="AlphaFoldDB" id="V4Q0G5"/>
<dbReference type="Gene3D" id="3.30.300.30">
    <property type="match status" value="1"/>
</dbReference>
<dbReference type="GO" id="GO:0016877">
    <property type="term" value="F:ligase activity, forming carbon-sulfur bonds"/>
    <property type="evidence" value="ECO:0007669"/>
    <property type="project" value="UniProtKB-ARBA"/>
</dbReference>
<evidence type="ECO:0000313" key="3">
    <source>
        <dbReference type="EMBL" id="ESQ94096.1"/>
    </source>
</evidence>
<dbReference type="eggNOG" id="COG0318">
    <property type="taxonomic scope" value="Bacteria"/>
</dbReference>
<dbReference type="InterPro" id="IPR020845">
    <property type="entry name" value="AMP-binding_CS"/>
</dbReference>
<dbReference type="InterPro" id="IPR000873">
    <property type="entry name" value="AMP-dep_synth/lig_dom"/>
</dbReference>
<sequence>MLGLMMDAPLLIPSILDYASRYHPNTEIVSRNEDHSLHRYTYAEAAVRTRKLANALKTLGLKPGDRVATLAWNNYRHFELYFGVPGAGMVCHTVNPRLFREQIEFIINDAQDQYIFTDPCFAPLVEAMIINLPSVKGVVVMGSREQMPGNILHRALCYEDLIAPESPVHAWEQFDEKTASGLCYTSGTTGHPKGVLYSHRSTVLHALAINQPGMFGFGPNETVLPVVPMFHVNAWCVPYAAPLVGARLVLPGPRLDGAGLLEVIRGEGVTVSAGVPTIWMNLLNFCDEHQQSVAPMRRVVVGGAACPQALIERFAAHKALAIQGWGMTETSPLGSVSVLDARHETLSEEARMGLMLKQGRSPYGIEMRITDAEGRALPWDGKARGELEVRGPWVISAYYNLDDDSQFTKDGWFRTGDISTIDPDGFMSIVDRVKDVIKTGGEWISSIELENLALQHPSVREAAVIARADAKWSERPRYILALHPGKTITGAELRATIEPFVARWWIPEDFIVVDEIPHSATGKILKTELREKFGAEQHPDAQKM</sequence>
<dbReference type="NCBIfam" id="NF004837">
    <property type="entry name" value="PRK06187.1"/>
    <property type="match status" value="1"/>
</dbReference>
<dbReference type="SUPFAM" id="SSF56801">
    <property type="entry name" value="Acetyl-CoA synthetase-like"/>
    <property type="match status" value="1"/>
</dbReference>
<dbReference type="InterPro" id="IPR045851">
    <property type="entry name" value="AMP-bd_C_sf"/>
</dbReference>
<gene>
    <name evidence="3" type="ORF">ABENE_03125</name>
</gene>
<dbReference type="CDD" id="cd12119">
    <property type="entry name" value="ttLC_FACS_AlkK_like"/>
    <property type="match status" value="1"/>
</dbReference>
<dbReference type="Proteomes" id="UP000017837">
    <property type="component" value="Unassembled WGS sequence"/>
</dbReference>
<feature type="domain" description="AMP-dependent synthetase/ligase" evidence="1">
    <location>
        <begin position="21"/>
        <end position="399"/>
    </location>
</feature>
<dbReference type="RefSeq" id="WP_018081409.1">
    <property type="nucleotide sequence ID" value="NZ_AQWM01000005.1"/>
</dbReference>
<dbReference type="Gene3D" id="3.40.50.12780">
    <property type="entry name" value="N-terminal domain of ligase-like"/>
    <property type="match status" value="1"/>
</dbReference>
<keyword evidence="4" id="KW-1185">Reference proteome</keyword>
<reference evidence="3 4" key="1">
    <citation type="journal article" date="2014" name="Nature">
        <title>Sequential evolution of bacterial morphology by co-option of a developmental regulator.</title>
        <authorList>
            <person name="Jiang C."/>
            <person name="Brown P.J."/>
            <person name="Ducret A."/>
            <person name="Brun Y.V."/>
        </authorList>
    </citation>
    <scope>NUCLEOTIDE SEQUENCE [LARGE SCALE GENOMIC DNA]</scope>
    <source>
        <strain evidence="3 4">DSM 16100</strain>
    </source>
</reference>
<keyword evidence="3" id="KW-0436">Ligase</keyword>
<feature type="domain" description="AMP-binding enzyme C-terminal" evidence="2">
    <location>
        <begin position="448"/>
        <end position="523"/>
    </location>
</feature>
<accession>V4Q0G5</accession>
<organism evidence="3 4">
    <name type="scientific">Asticcacaulis benevestitus DSM 16100 = ATCC BAA-896</name>
    <dbReference type="NCBI Taxonomy" id="1121022"/>
    <lineage>
        <taxon>Bacteria</taxon>
        <taxon>Pseudomonadati</taxon>
        <taxon>Pseudomonadota</taxon>
        <taxon>Alphaproteobacteria</taxon>
        <taxon>Caulobacterales</taxon>
        <taxon>Caulobacteraceae</taxon>
        <taxon>Asticcacaulis</taxon>
    </lineage>
</organism>
<comment type="caution">
    <text evidence="3">The sequence shown here is derived from an EMBL/GenBank/DDBJ whole genome shotgun (WGS) entry which is preliminary data.</text>
</comment>
<dbReference type="PANTHER" id="PTHR43767">
    <property type="entry name" value="LONG-CHAIN-FATTY-ACID--COA LIGASE"/>
    <property type="match status" value="1"/>
</dbReference>
<dbReference type="PATRIC" id="fig|1121022.4.peg.620"/>
<dbReference type="InterPro" id="IPR050237">
    <property type="entry name" value="ATP-dep_AMP-bd_enzyme"/>
</dbReference>
<dbReference type="PANTHER" id="PTHR43767:SF11">
    <property type="entry name" value="MEDIUM-CHAIN-FATTY-ACID--COA LIGASE"/>
    <property type="match status" value="1"/>
</dbReference>
<protein>
    <submittedName>
        <fullName evidence="3">Long-chain fatty acid--CoA ligase</fullName>
    </submittedName>
</protein>
<dbReference type="Pfam" id="PF00501">
    <property type="entry name" value="AMP-binding"/>
    <property type="match status" value="1"/>
</dbReference>
<dbReference type="STRING" id="1121022.GCA_000376105_01742"/>
<dbReference type="EMBL" id="AWGB01000005">
    <property type="protein sequence ID" value="ESQ94096.1"/>
    <property type="molecule type" value="Genomic_DNA"/>
</dbReference>
<dbReference type="Pfam" id="PF13193">
    <property type="entry name" value="AMP-binding_C"/>
    <property type="match status" value="1"/>
</dbReference>
<dbReference type="InterPro" id="IPR025110">
    <property type="entry name" value="AMP-bd_C"/>
</dbReference>